<comment type="subcellular location">
    <subcellularLocation>
        <location evidence="1">Mitochondrion</location>
    </subcellularLocation>
</comment>
<reference evidence="10" key="1">
    <citation type="submission" date="2014-12" db="EMBL/GenBank/DDBJ databases">
        <title>Genome Sequence of Valsa Canker Pathogens Uncovers a Specific Adaption of Colonization on Woody Bark.</title>
        <authorList>
            <person name="Yin Z."/>
            <person name="Liu H."/>
            <person name="Gao X."/>
            <person name="Li Z."/>
            <person name="Song N."/>
            <person name="Ke X."/>
            <person name="Dai Q."/>
            <person name="Wu Y."/>
            <person name="Sun Y."/>
            <person name="Xu J.-R."/>
            <person name="Kang Z.K."/>
            <person name="Wang L."/>
            <person name="Huang L."/>
        </authorList>
    </citation>
    <scope>NUCLEOTIDE SEQUENCE [LARGE SCALE GENOMIC DNA]</scope>
    <source>
        <strain evidence="10">03-8</strain>
    </source>
</reference>
<dbReference type="InterPro" id="IPR040008">
    <property type="entry name" value="Ribosomal_mL46"/>
</dbReference>
<dbReference type="GO" id="GO:0005762">
    <property type="term" value="C:mitochondrial large ribosomal subunit"/>
    <property type="evidence" value="ECO:0007669"/>
    <property type="project" value="TreeGrafter"/>
</dbReference>
<gene>
    <name evidence="10" type="ORF">VM1G_01100</name>
</gene>
<evidence type="ECO:0000256" key="3">
    <source>
        <dbReference type="ARBA" id="ARBA00022946"/>
    </source>
</evidence>
<keyword evidence="6" id="KW-0687">Ribonucleoprotein</keyword>
<keyword evidence="3" id="KW-0809">Transit peptide</keyword>
<dbReference type="GO" id="GO:0003735">
    <property type="term" value="F:structural constituent of ribosome"/>
    <property type="evidence" value="ECO:0007669"/>
    <property type="project" value="InterPro"/>
</dbReference>
<feature type="region of interest" description="Disordered" evidence="8">
    <location>
        <begin position="79"/>
        <end position="100"/>
    </location>
</feature>
<dbReference type="InterPro" id="IPR015797">
    <property type="entry name" value="NUDIX_hydrolase-like_dom_sf"/>
</dbReference>
<dbReference type="PANTHER" id="PTHR13124">
    <property type="entry name" value="39S RIBOSOMAL PROTEIN L46, MITOCHONDRIAL PRECURSOR-RELATED"/>
    <property type="match status" value="1"/>
</dbReference>
<protein>
    <recommendedName>
        <fullName evidence="7">Large ribosomal subunit protein mL46</fullName>
    </recommendedName>
</protein>
<evidence type="ECO:0000256" key="1">
    <source>
        <dbReference type="ARBA" id="ARBA00004173"/>
    </source>
</evidence>
<dbReference type="AlphaFoldDB" id="A0A194VNY4"/>
<dbReference type="InterPro" id="IPR021757">
    <property type="entry name" value="Ribosomal_mL46_N"/>
</dbReference>
<name>A0A194VNY4_CYTMA</name>
<evidence type="ECO:0000256" key="6">
    <source>
        <dbReference type="ARBA" id="ARBA00023274"/>
    </source>
</evidence>
<organism evidence="10 11">
    <name type="scientific">Cytospora mali</name>
    <name type="common">Apple Valsa canker fungus</name>
    <name type="synonym">Valsa mali</name>
    <dbReference type="NCBI Taxonomy" id="578113"/>
    <lineage>
        <taxon>Eukaryota</taxon>
        <taxon>Fungi</taxon>
        <taxon>Dikarya</taxon>
        <taxon>Ascomycota</taxon>
        <taxon>Pezizomycotina</taxon>
        <taxon>Sordariomycetes</taxon>
        <taxon>Sordariomycetidae</taxon>
        <taxon>Diaporthales</taxon>
        <taxon>Cytosporaceae</taxon>
        <taxon>Cytospora</taxon>
    </lineage>
</organism>
<dbReference type="Gene3D" id="3.90.79.10">
    <property type="entry name" value="Nucleoside Triphosphate Pyrophosphohydrolase"/>
    <property type="match status" value="1"/>
</dbReference>
<dbReference type="Pfam" id="PF11788">
    <property type="entry name" value="MRP-L46"/>
    <property type="match status" value="1"/>
</dbReference>
<evidence type="ECO:0000256" key="8">
    <source>
        <dbReference type="SAM" id="MobiDB-lite"/>
    </source>
</evidence>
<dbReference type="SMR" id="A0A194VNY4"/>
<evidence type="ECO:0000259" key="9">
    <source>
        <dbReference type="Pfam" id="PF11788"/>
    </source>
</evidence>
<dbReference type="Proteomes" id="UP000078559">
    <property type="component" value="Chromosome 1"/>
</dbReference>
<evidence type="ECO:0000313" key="10">
    <source>
        <dbReference type="EMBL" id="KUI65683.1"/>
    </source>
</evidence>
<comment type="similarity">
    <text evidence="2">Belongs to the mitochondrion-specific ribosomal protein mL46 family.</text>
</comment>
<dbReference type="CDD" id="cd04661">
    <property type="entry name" value="NUDIX_MRP_L46"/>
    <property type="match status" value="1"/>
</dbReference>
<accession>A0A194VNY4</accession>
<dbReference type="PANTHER" id="PTHR13124:SF12">
    <property type="entry name" value="LARGE RIBOSOMAL SUBUNIT PROTEIN ML46"/>
    <property type="match status" value="1"/>
</dbReference>
<dbReference type="SUPFAM" id="SSF55811">
    <property type="entry name" value="Nudix"/>
    <property type="match status" value="1"/>
</dbReference>
<dbReference type="OrthoDB" id="414075at2759"/>
<evidence type="ECO:0000256" key="5">
    <source>
        <dbReference type="ARBA" id="ARBA00023128"/>
    </source>
</evidence>
<evidence type="ECO:0000256" key="4">
    <source>
        <dbReference type="ARBA" id="ARBA00022980"/>
    </source>
</evidence>
<keyword evidence="5" id="KW-0496">Mitochondrion</keyword>
<evidence type="ECO:0000313" key="11">
    <source>
        <dbReference type="Proteomes" id="UP000078559"/>
    </source>
</evidence>
<sequence>MSRSSLHNEVRTFATFAKKVEVHHASKVKGSEGAPRVGFGGFFLHTTTSRTMSASRAPQICTQCAHSQRSIPATRRSYSASPHAMPVETSVTTPPVDPSLVPELKTDHPSSLYSLKAGIILSRPPLLTRKQTPFEKAFYLYQKRLNERLSTPFARSFYYKQGQPATIDFSIKWAERGHTMAREIGRMVRSGKWAWDDELLVGQGDELAEPDRVREALYTDAESRVSEDGEALTFEDRIRIERPLPRETEADRTGDVRRLDRALDRTLYLVVKKKRTGVWRFPQARVHPEEGLHEAAARALTGSAGVNMNTWIIGRVPIAYEHREPVYRDGANGEKEIKTYGADVFYLKGRIMAGQVDLTDNQWGIDDFKWLTREELEKQISGQTFRSVKNSMSLR</sequence>
<feature type="domain" description="Large ribosomal subunit protein mL46 N-terminal" evidence="9">
    <location>
        <begin position="113"/>
        <end position="251"/>
    </location>
</feature>
<dbReference type="InterPro" id="IPR033650">
    <property type="entry name" value="Ribosomal_mL46_NUDIX"/>
</dbReference>
<dbReference type="EMBL" id="CM003098">
    <property type="protein sequence ID" value="KUI65683.1"/>
    <property type="molecule type" value="Genomic_DNA"/>
</dbReference>
<evidence type="ECO:0000256" key="7">
    <source>
        <dbReference type="ARBA" id="ARBA00035190"/>
    </source>
</evidence>
<keyword evidence="11" id="KW-1185">Reference proteome</keyword>
<keyword evidence="4 10" id="KW-0689">Ribosomal protein</keyword>
<proteinExistence type="inferred from homology"/>
<evidence type="ECO:0000256" key="2">
    <source>
        <dbReference type="ARBA" id="ARBA00009070"/>
    </source>
</evidence>